<evidence type="ECO:0000313" key="2">
    <source>
        <dbReference type="EMBL" id="AFY10157.1"/>
    </source>
</evidence>
<feature type="region of interest" description="Disordered" evidence="1">
    <location>
        <begin position="188"/>
        <end position="208"/>
    </location>
</feature>
<feature type="non-terminal residue" evidence="2">
    <location>
        <position position="208"/>
    </location>
</feature>
<protein>
    <submittedName>
        <fullName evidence="2">RNA polymerase beta subunit</fullName>
    </submittedName>
</protein>
<proteinExistence type="predicted"/>
<reference evidence="2" key="1">
    <citation type="journal article" date="2013" name="Am. J. Bot.">
        <title>Inclusion of chloroplast genes that have undergone expansion misleads phylogenetic reconstruction in the Chlorophyta.</title>
        <authorList>
            <person name="Novis P.M."/>
            <person name="Smissen R."/>
            <person name="Buckley T.R."/>
            <person name="Gopalakrishnan K."/>
            <person name="Visnovsky G."/>
        </authorList>
    </citation>
    <scope>NUCLEOTIDE SEQUENCE</scope>
    <source>
        <strain evidence="2">CU236c</strain>
    </source>
</reference>
<dbReference type="SUPFAM" id="SSF64484">
    <property type="entry name" value="beta and beta-prime subunits of DNA dependent RNA-polymerase"/>
    <property type="match status" value="1"/>
</dbReference>
<dbReference type="Gene3D" id="3.90.1100.10">
    <property type="match status" value="1"/>
</dbReference>
<feature type="non-terminal residue" evidence="2">
    <location>
        <position position="1"/>
    </location>
</feature>
<accession>T1QDJ5</accession>
<geneLocation type="chloroplast" evidence="2"/>
<organism evidence="2">
    <name type="scientific">Raphidonema nivale</name>
    <dbReference type="NCBI Taxonomy" id="155715"/>
    <lineage>
        <taxon>Eukaryota</taxon>
        <taxon>Viridiplantae</taxon>
        <taxon>Chlorophyta</taxon>
        <taxon>core chlorophytes</taxon>
        <taxon>Trebouxiophyceae</taxon>
        <taxon>Prasiolales</taxon>
        <taxon>Koliellaceae</taxon>
        <taxon>Raphidonema</taxon>
    </lineage>
</organism>
<name>T1QDJ5_9CHLO</name>
<sequence length="208" mass="23189">AVPLIKPERPIVGTGLEGRVAADSGHAIQSRTSGFVSYVSGEHIIIKKCIEPTLQTKSMFSKILRKTRKILDQPEKSSGFNLSESNYRSYLNKIQVNSSESLSLNKEHESHSIGFLKRKPLALSRSQNKKTLKGKQNLSLRNLPIKISSLKTDIKFKKLSVVKTLFSYIGPLAVPGRATGELNEINLSRENKSSEQKGFNRQKQINKA</sequence>
<dbReference type="EMBL" id="JX645072">
    <property type="protein sequence ID" value="AFY10157.1"/>
    <property type="molecule type" value="Genomic_DNA"/>
</dbReference>
<keyword evidence="2" id="KW-0150">Chloroplast</keyword>
<feature type="compositionally biased region" description="Polar residues" evidence="1">
    <location>
        <begin position="196"/>
        <end position="208"/>
    </location>
</feature>
<dbReference type="Gene3D" id="2.40.50.100">
    <property type="match status" value="1"/>
</dbReference>
<keyword evidence="2" id="KW-0934">Plastid</keyword>
<dbReference type="AlphaFoldDB" id="T1QDJ5"/>
<evidence type="ECO:0000256" key="1">
    <source>
        <dbReference type="SAM" id="MobiDB-lite"/>
    </source>
</evidence>
<gene>
    <name evidence="2" type="primary">rpoB</name>
</gene>